<dbReference type="InterPro" id="IPR036691">
    <property type="entry name" value="Endo/exonu/phosph_ase_sf"/>
</dbReference>
<organism evidence="7 8">
    <name type="scientific">Apiospora marii</name>
    <dbReference type="NCBI Taxonomy" id="335849"/>
    <lineage>
        <taxon>Eukaryota</taxon>
        <taxon>Fungi</taxon>
        <taxon>Dikarya</taxon>
        <taxon>Ascomycota</taxon>
        <taxon>Pezizomycotina</taxon>
        <taxon>Sordariomycetes</taxon>
        <taxon>Xylariomycetidae</taxon>
        <taxon>Amphisphaeriales</taxon>
        <taxon>Apiosporaceae</taxon>
        <taxon>Apiospora</taxon>
    </lineage>
</organism>
<evidence type="ECO:0000256" key="2">
    <source>
        <dbReference type="ARBA" id="ARBA00007092"/>
    </source>
</evidence>
<evidence type="ECO:0000256" key="1">
    <source>
        <dbReference type="ARBA" id="ARBA00001946"/>
    </source>
</evidence>
<feature type="domain" description="Endonuclease/exonuclease/phosphatase" evidence="6">
    <location>
        <begin position="47"/>
        <end position="239"/>
    </location>
</feature>
<dbReference type="EMBL" id="JAQQWI010000016">
    <property type="protein sequence ID" value="KAK8009408.1"/>
    <property type="molecule type" value="Genomic_DNA"/>
</dbReference>
<dbReference type="Pfam" id="PF03372">
    <property type="entry name" value="Exo_endo_phos"/>
    <property type="match status" value="1"/>
</dbReference>
<evidence type="ECO:0000259" key="6">
    <source>
        <dbReference type="Pfam" id="PF03372"/>
    </source>
</evidence>
<comment type="caution">
    <text evidence="7">The sequence shown here is derived from an EMBL/GenBank/DDBJ whole genome shotgun (WGS) entry which is preliminary data.</text>
</comment>
<dbReference type="SUPFAM" id="SSF56219">
    <property type="entry name" value="DNase I-like"/>
    <property type="match status" value="1"/>
</dbReference>
<name>A0ABR1RGT4_9PEZI</name>
<reference evidence="7 8" key="1">
    <citation type="submission" date="2023-01" db="EMBL/GenBank/DDBJ databases">
        <title>Analysis of 21 Apiospora genomes using comparative genomics revels a genus with tremendous synthesis potential of carbohydrate active enzymes and secondary metabolites.</title>
        <authorList>
            <person name="Sorensen T."/>
        </authorList>
    </citation>
    <scope>NUCLEOTIDE SEQUENCE [LARGE SCALE GENOMIC DNA]</scope>
    <source>
        <strain evidence="7 8">CBS 20057</strain>
    </source>
</reference>
<keyword evidence="8" id="KW-1185">Reference proteome</keyword>
<proteinExistence type="inferred from homology"/>
<keyword evidence="4" id="KW-0378">Hydrolase</keyword>
<comment type="similarity">
    <text evidence="2">Belongs to the DNA repair enzymes AP/ExoA family.</text>
</comment>
<keyword evidence="3" id="KW-0479">Metal-binding</keyword>
<sequence length="258" mass="28795">MNSHVKQVRDVPWDREGRVQVIETHELNFPLDNITSAEPSSNNGTRTSSRRTKFSIFNIYAVNGTTNPYRSTRTGAPAGTRHDRKLAFHADLLREARELESRGYAVIIAGDLNVAPDERDGHPRLRTFPVQHVLNRADFQAKFFSRDLVDTAPNQASYEAAKASVAKTDKNPMRRGLDGVDTFRHVQGSERRYSYHPRGRPWGSGCDRVDLIVVSRTLANDVVDAGICDSPRDRGPSDHCPVWVEVGRHPVGIGSNGQ</sequence>
<dbReference type="PANTHER" id="PTHR22748">
    <property type="entry name" value="AP ENDONUCLEASE"/>
    <property type="match status" value="1"/>
</dbReference>
<keyword evidence="5" id="KW-0460">Magnesium</keyword>
<evidence type="ECO:0000313" key="7">
    <source>
        <dbReference type="EMBL" id="KAK8009408.1"/>
    </source>
</evidence>
<protein>
    <recommendedName>
        <fullName evidence="6">Endonuclease/exonuclease/phosphatase domain-containing protein</fullName>
    </recommendedName>
</protein>
<gene>
    <name evidence="7" type="ORF">PG991_011959</name>
</gene>
<dbReference type="PROSITE" id="PS51435">
    <property type="entry name" value="AP_NUCLEASE_F1_4"/>
    <property type="match status" value="1"/>
</dbReference>
<dbReference type="InterPro" id="IPR004808">
    <property type="entry name" value="AP_endonuc_1"/>
</dbReference>
<dbReference type="PANTHER" id="PTHR22748:SF14">
    <property type="entry name" value="ENDONUCLEASE_EXONUCLEASE_PHOSPHATASE DOMAIN-CONTAINING PROTEIN"/>
    <property type="match status" value="1"/>
</dbReference>
<dbReference type="Proteomes" id="UP001396898">
    <property type="component" value="Unassembled WGS sequence"/>
</dbReference>
<comment type="cofactor">
    <cofactor evidence="1">
        <name>Mg(2+)</name>
        <dbReference type="ChEBI" id="CHEBI:18420"/>
    </cofactor>
</comment>
<dbReference type="Gene3D" id="3.60.10.10">
    <property type="entry name" value="Endonuclease/exonuclease/phosphatase"/>
    <property type="match status" value="1"/>
</dbReference>
<evidence type="ECO:0000256" key="4">
    <source>
        <dbReference type="ARBA" id="ARBA00022801"/>
    </source>
</evidence>
<evidence type="ECO:0000313" key="8">
    <source>
        <dbReference type="Proteomes" id="UP001396898"/>
    </source>
</evidence>
<evidence type="ECO:0000256" key="5">
    <source>
        <dbReference type="ARBA" id="ARBA00022842"/>
    </source>
</evidence>
<dbReference type="InterPro" id="IPR005135">
    <property type="entry name" value="Endo/exonuclease/phosphatase"/>
</dbReference>
<evidence type="ECO:0000256" key="3">
    <source>
        <dbReference type="ARBA" id="ARBA00022723"/>
    </source>
</evidence>
<accession>A0ABR1RGT4</accession>